<dbReference type="InterPro" id="IPR011852">
    <property type="entry name" value="TRAP_TAXI"/>
</dbReference>
<dbReference type="PANTHER" id="PTHR42941:SF1">
    <property type="entry name" value="SLL1037 PROTEIN"/>
    <property type="match status" value="1"/>
</dbReference>
<keyword evidence="7" id="KW-1185">Reference proteome</keyword>
<dbReference type="InterPro" id="IPR021147">
    <property type="entry name" value="DUF697"/>
</dbReference>
<evidence type="ECO:0000256" key="5">
    <source>
        <dbReference type="SAM" id="Phobius"/>
    </source>
</evidence>
<dbReference type="Proteomes" id="UP000672039">
    <property type="component" value="Chromosome"/>
</dbReference>
<evidence type="ECO:0000313" key="7">
    <source>
        <dbReference type="Proteomes" id="UP000672039"/>
    </source>
</evidence>
<dbReference type="RefSeq" id="WP_210221883.1">
    <property type="nucleotide sequence ID" value="NZ_CP072801.1"/>
</dbReference>
<evidence type="ECO:0000256" key="4">
    <source>
        <dbReference type="ARBA" id="ARBA00023136"/>
    </source>
</evidence>
<gene>
    <name evidence="6" type="ORF">J9253_15890</name>
</gene>
<evidence type="ECO:0000256" key="1">
    <source>
        <dbReference type="ARBA" id="ARBA00004141"/>
    </source>
</evidence>
<dbReference type="NCBIfam" id="TIGR02122">
    <property type="entry name" value="TRAP_TAXI"/>
    <property type="match status" value="1"/>
</dbReference>
<keyword evidence="2 5" id="KW-0812">Transmembrane</keyword>
<keyword evidence="3 5" id="KW-1133">Transmembrane helix</keyword>
<protein>
    <submittedName>
        <fullName evidence="6">TAXI family TRAP transporter solute-binding subunit</fullName>
    </submittedName>
</protein>
<keyword evidence="4 5" id="KW-0472">Membrane</keyword>
<feature type="transmembrane region" description="Helical" evidence="5">
    <location>
        <begin position="12"/>
        <end position="29"/>
    </location>
</feature>
<organism evidence="6 7">
    <name type="scientific">Thiothrix litoralis</name>
    <dbReference type="NCBI Taxonomy" id="2891210"/>
    <lineage>
        <taxon>Bacteria</taxon>
        <taxon>Pseudomonadati</taxon>
        <taxon>Pseudomonadota</taxon>
        <taxon>Gammaproteobacteria</taxon>
        <taxon>Thiotrichales</taxon>
        <taxon>Thiotrichaceae</taxon>
        <taxon>Thiothrix</taxon>
    </lineage>
</organism>
<dbReference type="Pfam" id="PF16868">
    <property type="entry name" value="NMT1_3"/>
    <property type="match status" value="1"/>
</dbReference>
<comment type="subcellular location">
    <subcellularLocation>
        <location evidence="1">Membrane</location>
        <topology evidence="1">Multi-pass membrane protein</topology>
    </subcellularLocation>
</comment>
<evidence type="ECO:0000313" key="6">
    <source>
        <dbReference type="EMBL" id="QTR45472.1"/>
    </source>
</evidence>
<dbReference type="SUPFAM" id="SSF53850">
    <property type="entry name" value="Periplasmic binding protein-like II"/>
    <property type="match status" value="1"/>
</dbReference>
<evidence type="ECO:0000256" key="3">
    <source>
        <dbReference type="ARBA" id="ARBA00022989"/>
    </source>
</evidence>
<dbReference type="PANTHER" id="PTHR42941">
    <property type="entry name" value="SLL1037 PROTEIN"/>
    <property type="match status" value="1"/>
</dbReference>
<name>A0ABX7WPY4_9GAMM</name>
<feature type="transmembrane region" description="Helical" evidence="5">
    <location>
        <begin position="665"/>
        <end position="687"/>
    </location>
</feature>
<dbReference type="EMBL" id="CP072801">
    <property type="protein sequence ID" value="QTR45472.1"/>
    <property type="molecule type" value="Genomic_DNA"/>
</dbReference>
<proteinExistence type="predicted"/>
<evidence type="ECO:0000256" key="2">
    <source>
        <dbReference type="ARBA" id="ARBA00022692"/>
    </source>
</evidence>
<dbReference type="Pfam" id="PF05128">
    <property type="entry name" value="DUF697"/>
    <property type="match status" value="1"/>
</dbReference>
<dbReference type="Gene3D" id="3.40.190.10">
    <property type="entry name" value="Periplasmic binding protein-like II"/>
    <property type="match status" value="2"/>
</dbReference>
<reference evidence="6 7" key="1">
    <citation type="submission" date="2021-04" db="EMBL/GenBank/DDBJ databases">
        <title>Genomics, taxonomy and metabolism of representatives of sulfur bacteria of the genus Thiothrix: Thiothrix fructosivorans QT, Thiothrix unzii A1T and three new species, Thiothrix subterranea sp. nov., Thiothrix litoralis sp. nov. and 'Candidatus Thiothrix anitrata' sp. nov.</title>
        <authorList>
            <person name="Ravin N.V."/>
            <person name="Smolyakov D."/>
            <person name="Rudenko T.S."/>
            <person name="Mardanov A.V."/>
            <person name="Beletsky A.V."/>
            <person name="Markov N.D."/>
            <person name="Fomenkov A.I."/>
            <person name="Roberts R.J."/>
            <person name="Karnachuk O.V."/>
            <person name="Novikov A."/>
            <person name="Grabovich M.Y."/>
        </authorList>
    </citation>
    <scope>NUCLEOTIDE SEQUENCE [LARGE SCALE GENOMIC DNA]</scope>
    <source>
        <strain evidence="6 7">AS</strain>
    </source>
</reference>
<accession>A0ABX7WPY4</accession>
<sequence length="734" mass="80359">MKLKCKSCKIWLPLLAILGAGFYIAWQFVPPAASNNLRIAAGSEGSTYYHYAQAYQQSLKSEGINLELQTTAGSVESLKLLREGKVDLAFIQGGIGKNVPAEEGLHSIASLFYEPLWVFMRKDTGNQSTSYLHELQGKRLAIGEEGSGTHALASRLLYDSGVKSDNTTLFSVSGKNAISKLEAGVIDAAFFVSAPESDTVTQLTNHVDIQIMNFKRHADAYTRRYPFLDALHLGEGSLNLQTNVPHNDMTLLAATAALVVSKNMHADHIRLLTREALRIHSKAGLLEKPWQFPSKQHLEIPIHPDAEQYLQNGPSFLETYLPFSVAARLDQLKIMLIPLLTLLLPLAKGVVPLYQRRIRSRTYRWYKDLNQVDRELGNYDLHKTQQAIGNMKQLHGELAREVSVPLSYMSEFYAMRVHTDHILRRLQERETSLLGDTDNKAVETFPANEPPDDIAMPTSVANEAVEVDVDVDVVAPESIKSMASKLHIPHSFSLSTLKLSRNQAQPADASTPHYADTKDKTATSAIKNIAAKIHLPRHFDLSTLRPSATKQEEAEKIAKAEAAAAVRAQEEARLASIAAIAARHKQANHLVGKHIAAGMALSAVPIPILDVAALTSTQLNLIHSLSEHYGVDFDRKHGKFILLSMISSSLPTTAMMGLSSLSKSIPGIGTLGGGASLAALSGAIIFATGKVFIRHFDAGGKLEDFDSKQQQDDFRKALKEGLKKDEEALAGQSA</sequence>